<accession>A0A9D1R3F6</accession>
<dbReference type="AlphaFoldDB" id="A0A9D1R3F6"/>
<comment type="caution">
    <text evidence="8">The sequence shown here is derived from an EMBL/GenBank/DDBJ whole genome shotgun (WGS) entry which is preliminary data.</text>
</comment>
<keyword evidence="5" id="KW-0326">Glycosidase</keyword>
<evidence type="ECO:0000256" key="1">
    <source>
        <dbReference type="ARBA" id="ARBA00001911"/>
    </source>
</evidence>
<dbReference type="SUPFAM" id="SSF51735">
    <property type="entry name" value="NAD(P)-binding Rossmann-fold domains"/>
    <property type="match status" value="1"/>
</dbReference>
<dbReference type="EMBL" id="DXGH01000027">
    <property type="protein sequence ID" value="HIW80793.1"/>
    <property type="molecule type" value="Genomic_DNA"/>
</dbReference>
<evidence type="ECO:0000259" key="7">
    <source>
        <dbReference type="Pfam" id="PF21252"/>
    </source>
</evidence>
<proteinExistence type="inferred from homology"/>
<dbReference type="InterPro" id="IPR000683">
    <property type="entry name" value="Gfo/Idh/MocA-like_OxRdtase_N"/>
</dbReference>
<gene>
    <name evidence="8" type="ORF">H9742_04555</name>
</gene>
<dbReference type="GO" id="GO:0000166">
    <property type="term" value="F:nucleotide binding"/>
    <property type="evidence" value="ECO:0007669"/>
    <property type="project" value="InterPro"/>
</dbReference>
<dbReference type="InterPro" id="IPR036291">
    <property type="entry name" value="NAD(P)-bd_dom_sf"/>
</dbReference>
<dbReference type="InterPro" id="IPR049303">
    <property type="entry name" value="Glyco_hydro_109_C"/>
</dbReference>
<dbReference type="InterPro" id="IPR050463">
    <property type="entry name" value="Gfo/Idh/MocA_oxidrdct_glycsds"/>
</dbReference>
<dbReference type="Gene3D" id="3.40.50.720">
    <property type="entry name" value="NAD(P)-binding Rossmann-like Domain"/>
    <property type="match status" value="1"/>
</dbReference>
<reference evidence="8" key="1">
    <citation type="journal article" date="2021" name="PeerJ">
        <title>Extensive microbial diversity within the chicken gut microbiome revealed by metagenomics and culture.</title>
        <authorList>
            <person name="Gilroy R."/>
            <person name="Ravi A."/>
            <person name="Getino M."/>
            <person name="Pursley I."/>
            <person name="Horton D.L."/>
            <person name="Alikhan N.F."/>
            <person name="Baker D."/>
            <person name="Gharbi K."/>
            <person name="Hall N."/>
            <person name="Watson M."/>
            <person name="Adriaenssens E.M."/>
            <person name="Foster-Nyarko E."/>
            <person name="Jarju S."/>
            <person name="Secka A."/>
            <person name="Antonio M."/>
            <person name="Oren A."/>
            <person name="Chaudhuri R.R."/>
            <person name="La Ragione R."/>
            <person name="Hildebrand F."/>
            <person name="Pallen M.J."/>
        </authorList>
    </citation>
    <scope>NUCLEOTIDE SEQUENCE</scope>
    <source>
        <strain evidence="8">CHK195-6426</strain>
    </source>
</reference>
<evidence type="ECO:0000313" key="9">
    <source>
        <dbReference type="Proteomes" id="UP000824265"/>
    </source>
</evidence>
<dbReference type="Proteomes" id="UP000824265">
    <property type="component" value="Unassembled WGS sequence"/>
</dbReference>
<comment type="similarity">
    <text evidence="2">Belongs to the Gfo/Idh/MocA family. Glycosyl hydrolase 109 subfamily.</text>
</comment>
<evidence type="ECO:0000256" key="4">
    <source>
        <dbReference type="ARBA" id="ARBA00023027"/>
    </source>
</evidence>
<dbReference type="Pfam" id="PF01408">
    <property type="entry name" value="GFO_IDH_MocA"/>
    <property type="match status" value="1"/>
</dbReference>
<dbReference type="PANTHER" id="PTHR43818">
    <property type="entry name" value="BCDNA.GH03377"/>
    <property type="match status" value="1"/>
</dbReference>
<evidence type="ECO:0000259" key="6">
    <source>
        <dbReference type="Pfam" id="PF01408"/>
    </source>
</evidence>
<feature type="domain" description="Gfo/Idh/MocA-like oxidoreductase N-terminal" evidence="6">
    <location>
        <begin position="4"/>
        <end position="124"/>
    </location>
</feature>
<evidence type="ECO:0000256" key="5">
    <source>
        <dbReference type="ARBA" id="ARBA00023295"/>
    </source>
</evidence>
<evidence type="ECO:0000256" key="3">
    <source>
        <dbReference type="ARBA" id="ARBA00022801"/>
    </source>
</evidence>
<sequence>MEKIRLGIIGLGGRGKVLLPSIQAISAFHVEAVCDLYPERVEEYVRLCEEEYGLHPFATKNYRELLERPLDAVIVSTTWNTHVPIALEAMQAGLHVGMEVGGAYCEKDCWDLVNTSQSTGKICMLLENCCYGDNELTVFHMARLGLFGEIVHAQGGYEHDLREQIALGRELKHGRMPNFLHRNGDLYPTHQLGPIAKLLDINRGNRILSLVSMASKARGLGAWVKNNRPDNPELAMAEWKEGDVVTSILKCANGETIVLNHGCTLPRPYSRDGRIQGTKGIWLEERDGIYLESEKEAGMSNLEGEHEWTPMQEYKDKYRHPLWKEYESLQIKKVGHNDMDYLVLCAFADSVLNGEDSPIDVYDTALWMSITYLSEQSVAMGGMPVPVPDFTKGAWINRKPERRSKYALSQVCWEKFARG</sequence>
<dbReference type="GO" id="GO:0016798">
    <property type="term" value="F:hydrolase activity, acting on glycosyl bonds"/>
    <property type="evidence" value="ECO:0007669"/>
    <property type="project" value="UniProtKB-KW"/>
</dbReference>
<dbReference type="Pfam" id="PF21252">
    <property type="entry name" value="Glyco_hydro_109_C"/>
    <property type="match status" value="1"/>
</dbReference>
<dbReference type="Gene3D" id="3.30.360.10">
    <property type="entry name" value="Dihydrodipicolinate Reductase, domain 2"/>
    <property type="match status" value="1"/>
</dbReference>
<keyword evidence="4" id="KW-0520">NAD</keyword>
<dbReference type="RefSeq" id="WP_318703101.1">
    <property type="nucleotide sequence ID" value="NZ_CALWMU010000002.1"/>
</dbReference>
<reference evidence="8" key="2">
    <citation type="submission" date="2021-04" db="EMBL/GenBank/DDBJ databases">
        <authorList>
            <person name="Gilroy R."/>
        </authorList>
    </citation>
    <scope>NUCLEOTIDE SEQUENCE</scope>
    <source>
        <strain evidence="8">CHK195-6426</strain>
    </source>
</reference>
<organism evidence="8 9">
    <name type="scientific">Candidatus Acetatifactor stercoripullorum</name>
    <dbReference type="NCBI Taxonomy" id="2838414"/>
    <lineage>
        <taxon>Bacteria</taxon>
        <taxon>Bacillati</taxon>
        <taxon>Bacillota</taxon>
        <taxon>Clostridia</taxon>
        <taxon>Lachnospirales</taxon>
        <taxon>Lachnospiraceae</taxon>
        <taxon>Acetatifactor</taxon>
    </lineage>
</organism>
<comment type="cofactor">
    <cofactor evidence="1">
        <name>NAD(+)</name>
        <dbReference type="ChEBI" id="CHEBI:57540"/>
    </cofactor>
</comment>
<dbReference type="PANTHER" id="PTHR43818:SF1">
    <property type="entry name" value="GLYCOSYL HYDROLASE FAMILY 109 PROTEIN"/>
    <property type="match status" value="1"/>
</dbReference>
<evidence type="ECO:0000313" key="8">
    <source>
        <dbReference type="EMBL" id="HIW80793.1"/>
    </source>
</evidence>
<name>A0A9D1R3F6_9FIRM</name>
<feature type="domain" description="Glycosyl hydrolase 109 C-terminal" evidence="7">
    <location>
        <begin position="136"/>
        <end position="296"/>
    </location>
</feature>
<evidence type="ECO:0000256" key="2">
    <source>
        <dbReference type="ARBA" id="ARBA00009329"/>
    </source>
</evidence>
<keyword evidence="3" id="KW-0378">Hydrolase</keyword>
<protein>
    <submittedName>
        <fullName evidence="8">Gfo/Idh/MocA family oxidoreductase</fullName>
    </submittedName>
</protein>